<evidence type="ECO:0000313" key="2">
    <source>
        <dbReference type="EMBL" id="TCO62913.1"/>
    </source>
</evidence>
<reference evidence="2 3" key="1">
    <citation type="submission" date="2019-03" db="EMBL/GenBank/DDBJ databases">
        <title>Genomic Encyclopedia of Type Strains, Phase IV (KMG-IV): sequencing the most valuable type-strain genomes for metagenomic binning, comparative biology and taxonomic classification.</title>
        <authorList>
            <person name="Goeker M."/>
        </authorList>
    </citation>
    <scope>NUCLEOTIDE SEQUENCE [LARGE SCALE GENOMIC DNA]</scope>
    <source>
        <strain evidence="2 3">DSM 45934</strain>
    </source>
</reference>
<dbReference type="InterPro" id="IPR011044">
    <property type="entry name" value="Quino_amine_DH_bsu"/>
</dbReference>
<evidence type="ECO:0000256" key="1">
    <source>
        <dbReference type="SAM" id="MobiDB-lite"/>
    </source>
</evidence>
<organism evidence="2 3">
    <name type="scientific">Actinocrispum wychmicini</name>
    <dbReference type="NCBI Taxonomy" id="1213861"/>
    <lineage>
        <taxon>Bacteria</taxon>
        <taxon>Bacillati</taxon>
        <taxon>Actinomycetota</taxon>
        <taxon>Actinomycetes</taxon>
        <taxon>Pseudonocardiales</taxon>
        <taxon>Pseudonocardiaceae</taxon>
        <taxon>Actinocrispum</taxon>
    </lineage>
</organism>
<evidence type="ECO:0000313" key="3">
    <source>
        <dbReference type="Proteomes" id="UP000295680"/>
    </source>
</evidence>
<proteinExistence type="predicted"/>
<keyword evidence="3" id="KW-1185">Reference proteome</keyword>
<dbReference type="SUPFAM" id="SSF50969">
    <property type="entry name" value="YVTN repeat-like/Quinoprotein amine dehydrogenase"/>
    <property type="match status" value="1"/>
</dbReference>
<protein>
    <submittedName>
        <fullName evidence="2">Uncharacterized protein</fullName>
    </submittedName>
</protein>
<gene>
    <name evidence="2" type="ORF">EV192_1021053</name>
</gene>
<accession>A0A4R2JRM2</accession>
<dbReference type="AlphaFoldDB" id="A0A4R2JRM2"/>
<feature type="region of interest" description="Disordered" evidence="1">
    <location>
        <begin position="1"/>
        <end position="25"/>
    </location>
</feature>
<name>A0A4R2JRM2_9PSEU</name>
<dbReference type="Proteomes" id="UP000295680">
    <property type="component" value="Unassembled WGS sequence"/>
</dbReference>
<dbReference type="EMBL" id="SLWS01000002">
    <property type="protein sequence ID" value="TCO62913.1"/>
    <property type="molecule type" value="Genomic_DNA"/>
</dbReference>
<comment type="caution">
    <text evidence="2">The sequence shown here is derived from an EMBL/GenBank/DDBJ whole genome shotgun (WGS) entry which is preliminary data.</text>
</comment>
<sequence>MARPAGCPGRRHRADPPAWGESKGSKFALSGDRKWVYYTVLTDYCRDSPQPAKTSTTPGATPTVLYPYSCTVQQDAYSADRTGRFLSFHQWSGDRTNSLVIFDSTSQQYLAIPPAAATTSLQYLQVTPDGTTAVTSGDCSFPTQWCGGVFTISLTDWVRSRQTN</sequence>